<evidence type="ECO:0000313" key="2">
    <source>
        <dbReference type="Proteomes" id="UP000522163"/>
    </source>
</evidence>
<proteinExistence type="predicted"/>
<comment type="caution">
    <text evidence="1">The sequence shown here is derived from an EMBL/GenBank/DDBJ whole genome shotgun (WGS) entry which is preliminary data.</text>
</comment>
<dbReference type="EMBL" id="JACHHH010000004">
    <property type="protein sequence ID" value="MBB6041037.1"/>
    <property type="molecule type" value="Genomic_DNA"/>
</dbReference>
<organism evidence="1 2">
    <name type="scientific">Oribacterium sinus</name>
    <dbReference type="NCBI Taxonomy" id="237576"/>
    <lineage>
        <taxon>Bacteria</taxon>
        <taxon>Bacillati</taxon>
        <taxon>Bacillota</taxon>
        <taxon>Clostridia</taxon>
        <taxon>Lachnospirales</taxon>
        <taxon>Lachnospiraceae</taxon>
        <taxon>Oribacterium</taxon>
    </lineage>
</organism>
<accession>A0A7W9SFG8</accession>
<dbReference type="RefSeq" id="WP_183683548.1">
    <property type="nucleotide sequence ID" value="NZ_JACHHH010000004.1"/>
</dbReference>
<sequence length="169" mass="19693">MKRYAQKKIVEGILLETIRMTQKEGCILKVLEVDSNKSNPDVLRAILEKDKNCKDYLLEKIKSNGKYQEANLTMDEVNTILDNFIYETQSDYQDSEDSKILLVPIFYDGWKLPNENEIDIENLIANSKPGEYLLCRLSRSLKRNRFYCRYIKNITKNIQSGNGIEKGEI</sequence>
<dbReference type="AlphaFoldDB" id="A0A7W9SFG8"/>
<reference evidence="1 2" key="1">
    <citation type="submission" date="2020-08" db="EMBL/GenBank/DDBJ databases">
        <title>Genomic Encyclopedia of Type Strains, Phase IV (KMG-IV): sequencing the most valuable type-strain genomes for metagenomic binning, comparative biology and taxonomic classification.</title>
        <authorList>
            <person name="Goeker M."/>
        </authorList>
    </citation>
    <scope>NUCLEOTIDE SEQUENCE [LARGE SCALE GENOMIC DNA]</scope>
    <source>
        <strain evidence="1 2">DSM 17245</strain>
    </source>
</reference>
<dbReference type="Proteomes" id="UP000522163">
    <property type="component" value="Unassembled WGS sequence"/>
</dbReference>
<name>A0A7W9SFG8_9FIRM</name>
<dbReference type="GeneID" id="85014563"/>
<gene>
    <name evidence="1" type="ORF">HNQ46_001009</name>
</gene>
<evidence type="ECO:0000313" key="1">
    <source>
        <dbReference type="EMBL" id="MBB6041037.1"/>
    </source>
</evidence>
<protein>
    <submittedName>
        <fullName evidence="1">Uncharacterized protein</fullName>
    </submittedName>
</protein>